<dbReference type="RefSeq" id="WP_121226420.1">
    <property type="nucleotide sequence ID" value="NZ_JBIUBA010000028.1"/>
</dbReference>
<dbReference type="GO" id="GO:0016747">
    <property type="term" value="F:acyltransferase activity, transferring groups other than amino-acyl groups"/>
    <property type="evidence" value="ECO:0007669"/>
    <property type="project" value="InterPro"/>
</dbReference>
<dbReference type="CDD" id="cd04301">
    <property type="entry name" value="NAT_SF"/>
    <property type="match status" value="1"/>
</dbReference>
<evidence type="ECO:0000313" key="5">
    <source>
        <dbReference type="Proteomes" id="UP000272729"/>
    </source>
</evidence>
<dbReference type="PANTHER" id="PTHR43877">
    <property type="entry name" value="AMINOALKYLPHOSPHONATE N-ACETYLTRANSFERASE-RELATED-RELATED"/>
    <property type="match status" value="1"/>
</dbReference>
<dbReference type="Pfam" id="PF00583">
    <property type="entry name" value="Acetyltransf_1"/>
    <property type="match status" value="1"/>
</dbReference>
<dbReference type="OrthoDB" id="8593648at2"/>
<keyword evidence="5" id="KW-1185">Reference proteome</keyword>
<sequence length="310" mass="33694">MYDIRLAGQDDLGAVLALLVRLQADTAHHIGYLGETLGELTEELTEFEPDWPSCTVVATDDSGRVCGVLSVEVDHELRRAFLHGPFVDVPVNHPAGSRIWDQTSDALYAHAQPLLEGIADREVYGHTLHRRLAAFAERHGFTAGRASSIHVLDGDGLRGLLLREASCPRTGPAREMRVLPTEAAVHEAVAVLHERCFPKTYLSGRQLVDGSRDHTVVVAMDGGKVLGYAAGKAEPGEYYVDFVAVEPDVRGKGVGAALITELVWKLAERFGARPQAAAAILAGNTSSHRMFDRLGFRRTLELVAYRSKAA</sequence>
<dbReference type="SUPFAM" id="SSF55729">
    <property type="entry name" value="Acyl-CoA N-acyltransferases (Nat)"/>
    <property type="match status" value="1"/>
</dbReference>
<comment type="caution">
    <text evidence="4">The sequence shown here is derived from an EMBL/GenBank/DDBJ whole genome shotgun (WGS) entry which is preliminary data.</text>
</comment>
<dbReference type="InterPro" id="IPR050832">
    <property type="entry name" value="Bact_Acetyltransf"/>
</dbReference>
<reference evidence="4 5" key="1">
    <citation type="submission" date="2018-10" db="EMBL/GenBank/DDBJ databases">
        <title>Sequencing the genomes of 1000 actinobacteria strains.</title>
        <authorList>
            <person name="Klenk H.-P."/>
        </authorList>
    </citation>
    <scope>NUCLEOTIDE SEQUENCE [LARGE SCALE GENOMIC DNA]</scope>
    <source>
        <strain evidence="4 5">DSM 43911</strain>
    </source>
</reference>
<dbReference type="PROSITE" id="PS51186">
    <property type="entry name" value="GNAT"/>
    <property type="match status" value="1"/>
</dbReference>
<name>A0A495XEU5_9PSEU</name>
<dbReference type="AlphaFoldDB" id="A0A495XEU5"/>
<feature type="domain" description="N-acetyltransferase" evidence="3">
    <location>
        <begin position="176"/>
        <end position="310"/>
    </location>
</feature>
<dbReference type="EMBL" id="RBXR01000001">
    <property type="protein sequence ID" value="RKT72981.1"/>
    <property type="molecule type" value="Genomic_DNA"/>
</dbReference>
<dbReference type="Gene3D" id="3.40.630.30">
    <property type="match status" value="1"/>
</dbReference>
<dbReference type="Proteomes" id="UP000272729">
    <property type="component" value="Unassembled WGS sequence"/>
</dbReference>
<keyword evidence="1 4" id="KW-0808">Transferase</keyword>
<accession>A0A495XEU5</accession>
<gene>
    <name evidence="4" type="ORF">DFJ66_6307</name>
</gene>
<evidence type="ECO:0000256" key="2">
    <source>
        <dbReference type="ARBA" id="ARBA00023315"/>
    </source>
</evidence>
<protein>
    <submittedName>
        <fullName evidence="4">Acetyltransferase (GNAT) family protein</fullName>
    </submittedName>
</protein>
<dbReference type="InterPro" id="IPR016181">
    <property type="entry name" value="Acyl_CoA_acyltransferase"/>
</dbReference>
<evidence type="ECO:0000313" key="4">
    <source>
        <dbReference type="EMBL" id="RKT72981.1"/>
    </source>
</evidence>
<evidence type="ECO:0000259" key="3">
    <source>
        <dbReference type="PROSITE" id="PS51186"/>
    </source>
</evidence>
<keyword evidence="2" id="KW-0012">Acyltransferase</keyword>
<proteinExistence type="predicted"/>
<organism evidence="4 5">
    <name type="scientific">Saccharothrix variisporea</name>
    <dbReference type="NCBI Taxonomy" id="543527"/>
    <lineage>
        <taxon>Bacteria</taxon>
        <taxon>Bacillati</taxon>
        <taxon>Actinomycetota</taxon>
        <taxon>Actinomycetes</taxon>
        <taxon>Pseudonocardiales</taxon>
        <taxon>Pseudonocardiaceae</taxon>
        <taxon>Saccharothrix</taxon>
    </lineage>
</organism>
<evidence type="ECO:0000256" key="1">
    <source>
        <dbReference type="ARBA" id="ARBA00022679"/>
    </source>
</evidence>
<dbReference type="InterPro" id="IPR000182">
    <property type="entry name" value="GNAT_dom"/>
</dbReference>